<dbReference type="NCBIfam" id="NF004489">
    <property type="entry name" value="PRK05819.1"/>
    <property type="match status" value="1"/>
</dbReference>
<comment type="subunit">
    <text evidence="5">Homohexamer; trimer of homodimers.</text>
</comment>
<dbReference type="Pfam" id="PF01048">
    <property type="entry name" value="PNP_UDP_1"/>
    <property type="match status" value="1"/>
</dbReference>
<dbReference type="PROSITE" id="PS01232">
    <property type="entry name" value="PNP_UDP_1"/>
    <property type="match status" value="1"/>
</dbReference>
<dbReference type="AlphaFoldDB" id="A0A8A7KHC8"/>
<dbReference type="PANTHER" id="PTHR43691:SF11">
    <property type="entry name" value="FI09636P-RELATED"/>
    <property type="match status" value="1"/>
</dbReference>
<dbReference type="KEGG" id="ifn:GM661_04435"/>
<dbReference type="NCBIfam" id="TIGR00107">
    <property type="entry name" value="deoD"/>
    <property type="match status" value="1"/>
</dbReference>
<feature type="binding site" description="in other chain" evidence="5">
    <location>
        <begin position="203"/>
        <end position="204"/>
    </location>
    <ligand>
        <name>a purine D-ribonucleoside</name>
        <dbReference type="ChEBI" id="CHEBI:142355"/>
        <note>ligand shared between dimeric partners</note>
    </ligand>
</feature>
<evidence type="ECO:0000256" key="3">
    <source>
        <dbReference type="ARBA" id="ARBA00022679"/>
    </source>
</evidence>
<comment type="similarity">
    <text evidence="1 5">Belongs to the PNP/UDP phosphorylase family.</text>
</comment>
<feature type="binding site" description="in other chain" evidence="5">
    <location>
        <position position="24"/>
    </location>
    <ligand>
        <name>phosphate</name>
        <dbReference type="ChEBI" id="CHEBI:43474"/>
        <note>ligand shared between dimeric partners</note>
    </ligand>
</feature>
<protein>
    <recommendedName>
        <fullName evidence="5">Purine nucleoside phosphorylase DeoD-type</fullName>
        <shortName evidence="5">PNP</shortName>
        <ecNumber evidence="5">2.4.2.1</ecNumber>
    </recommendedName>
</protein>
<dbReference type="GO" id="GO:0005829">
    <property type="term" value="C:cytosol"/>
    <property type="evidence" value="ECO:0007669"/>
    <property type="project" value="TreeGrafter"/>
</dbReference>
<feature type="binding site" evidence="5">
    <location>
        <position position="4"/>
    </location>
    <ligand>
        <name>a purine D-ribonucleoside</name>
        <dbReference type="ChEBI" id="CHEBI:142355"/>
        <note>ligand shared between dimeric partners</note>
    </ligand>
</feature>
<evidence type="ECO:0000256" key="4">
    <source>
        <dbReference type="ARBA" id="ARBA00048447"/>
    </source>
</evidence>
<comment type="catalytic activity">
    <reaction evidence="5">
        <text>a purine 2'-deoxy-D-ribonucleoside + phosphate = a purine nucleobase + 2-deoxy-alpha-D-ribose 1-phosphate</text>
        <dbReference type="Rhea" id="RHEA:36431"/>
        <dbReference type="ChEBI" id="CHEBI:26386"/>
        <dbReference type="ChEBI" id="CHEBI:43474"/>
        <dbReference type="ChEBI" id="CHEBI:57259"/>
        <dbReference type="ChEBI" id="CHEBI:142361"/>
        <dbReference type="EC" id="2.4.2.1"/>
    </reaction>
</comment>
<dbReference type="PANTHER" id="PTHR43691">
    <property type="entry name" value="URIDINE PHOSPHORYLASE"/>
    <property type="match status" value="1"/>
</dbReference>
<comment type="catalytic activity">
    <reaction evidence="4">
        <text>uridine + phosphate = alpha-D-ribose 1-phosphate + uracil</text>
        <dbReference type="Rhea" id="RHEA:24388"/>
        <dbReference type="ChEBI" id="CHEBI:16704"/>
        <dbReference type="ChEBI" id="CHEBI:17568"/>
        <dbReference type="ChEBI" id="CHEBI:43474"/>
        <dbReference type="ChEBI" id="CHEBI:57720"/>
        <dbReference type="EC" id="2.4.2.3"/>
    </reaction>
</comment>
<dbReference type="EMBL" id="CP046640">
    <property type="protein sequence ID" value="QTL97282.1"/>
    <property type="molecule type" value="Genomic_DNA"/>
</dbReference>
<keyword evidence="2 5" id="KW-0328">Glycosyltransferase</keyword>
<dbReference type="CDD" id="cd09006">
    <property type="entry name" value="PNP_EcPNPI-like"/>
    <property type="match status" value="1"/>
</dbReference>
<dbReference type="InterPro" id="IPR000845">
    <property type="entry name" value="Nucleoside_phosphorylase_d"/>
</dbReference>
<dbReference type="RefSeq" id="WP_230868913.1">
    <property type="nucleotide sequence ID" value="NZ_CP046640.1"/>
</dbReference>
<proteinExistence type="inferred from homology"/>
<organism evidence="7 8">
    <name type="scientific">Iocasia fonsfrigidae</name>
    <dbReference type="NCBI Taxonomy" id="2682810"/>
    <lineage>
        <taxon>Bacteria</taxon>
        <taxon>Bacillati</taxon>
        <taxon>Bacillota</taxon>
        <taxon>Clostridia</taxon>
        <taxon>Halanaerobiales</taxon>
        <taxon>Halanaerobiaceae</taxon>
        <taxon>Iocasia</taxon>
    </lineage>
</organism>
<dbReference type="GO" id="GO:0006152">
    <property type="term" value="P:purine nucleoside catabolic process"/>
    <property type="evidence" value="ECO:0007669"/>
    <property type="project" value="TreeGrafter"/>
</dbReference>
<evidence type="ECO:0000313" key="7">
    <source>
        <dbReference type="EMBL" id="QTL97282.1"/>
    </source>
</evidence>
<dbReference type="SUPFAM" id="SSF53167">
    <property type="entry name" value="Purine and uridine phosphorylases"/>
    <property type="match status" value="1"/>
</dbReference>
<evidence type="ECO:0000256" key="2">
    <source>
        <dbReference type="ARBA" id="ARBA00022676"/>
    </source>
</evidence>
<dbReference type="GO" id="GO:0004850">
    <property type="term" value="F:uridine phosphorylase activity"/>
    <property type="evidence" value="ECO:0007669"/>
    <property type="project" value="UniProtKB-EC"/>
</dbReference>
<gene>
    <name evidence="5 7" type="primary">deoD</name>
    <name evidence="7" type="ORF">GM661_04435</name>
</gene>
<feature type="active site" description="Proton donor" evidence="5">
    <location>
        <position position="204"/>
    </location>
</feature>
<dbReference type="Proteomes" id="UP000665020">
    <property type="component" value="Chromosome"/>
</dbReference>
<dbReference type="Gene3D" id="3.40.50.1580">
    <property type="entry name" value="Nucleoside phosphorylase domain"/>
    <property type="match status" value="1"/>
</dbReference>
<comment type="catalytic activity">
    <reaction evidence="5">
        <text>a purine D-ribonucleoside + phosphate = a purine nucleobase + alpha-D-ribose 1-phosphate</text>
        <dbReference type="Rhea" id="RHEA:19805"/>
        <dbReference type="ChEBI" id="CHEBI:26386"/>
        <dbReference type="ChEBI" id="CHEBI:43474"/>
        <dbReference type="ChEBI" id="CHEBI:57720"/>
        <dbReference type="ChEBI" id="CHEBI:142355"/>
        <dbReference type="EC" id="2.4.2.1"/>
    </reaction>
</comment>
<feature type="binding site" evidence="5">
    <location>
        <position position="43"/>
    </location>
    <ligand>
        <name>phosphate</name>
        <dbReference type="ChEBI" id="CHEBI:43474"/>
        <note>ligand shared between dimeric partners</note>
    </ligand>
</feature>
<evidence type="ECO:0000313" key="8">
    <source>
        <dbReference type="Proteomes" id="UP000665020"/>
    </source>
</evidence>
<evidence type="ECO:0000259" key="6">
    <source>
        <dbReference type="Pfam" id="PF01048"/>
    </source>
</evidence>
<dbReference type="InterPro" id="IPR018016">
    <property type="entry name" value="Nucleoside_phosphorylase_CS"/>
</dbReference>
<dbReference type="EC" id="2.4.2.1" evidence="5"/>
<feature type="binding site" description="in other chain" evidence="5">
    <location>
        <position position="20"/>
    </location>
    <ligand>
        <name>phosphate</name>
        <dbReference type="ChEBI" id="CHEBI:43474"/>
        <note>ligand shared between dimeric partners</note>
    </ligand>
</feature>
<evidence type="ECO:0000256" key="5">
    <source>
        <dbReference type="HAMAP-Rule" id="MF_01627"/>
    </source>
</evidence>
<dbReference type="InterPro" id="IPR035994">
    <property type="entry name" value="Nucleoside_phosphorylase_sf"/>
</dbReference>
<sequence>MSTHIAAEKGEIARTILLPGDPMRAKFIADNFLEDPVCYNQVRGMYGFTGTYQGREISVQGTGMGMPSISIYVNELIRDFDVKNLIRVGSCGSFSEKVKIRDIILAIGACTNSRNNQLRFNGQDYAPTANFTLLSKAHNIANEKGIEVKVGNVLSSDLFYGDDPDAWQVWSRYGVLAVEMETAELYTLAAKYGVRALSILTVSDSVVTGEATTAEEREKTFTDMIEIALETAE</sequence>
<feature type="binding site" description="in other chain" evidence="5">
    <location>
        <begin position="87"/>
        <end position="90"/>
    </location>
    <ligand>
        <name>phosphate</name>
        <dbReference type="ChEBI" id="CHEBI:43474"/>
        <note>ligand shared between dimeric partners</note>
    </ligand>
</feature>
<accession>A0A8A7KHC8</accession>
<dbReference type="HAMAP" id="MF_01627">
    <property type="entry name" value="Pur_nucleosid_phosp"/>
    <property type="match status" value="1"/>
</dbReference>
<dbReference type="GO" id="GO:0004731">
    <property type="term" value="F:purine-nucleoside phosphorylase activity"/>
    <property type="evidence" value="ECO:0007669"/>
    <property type="project" value="UniProtKB-UniRule"/>
</dbReference>
<keyword evidence="3 5" id="KW-0808">Transferase</keyword>
<comment type="function">
    <text evidence="5">Catalyzes the reversible phosphorolytic breakdown of the N-glycosidic bond in the beta-(deoxy)ribonucleoside molecules, with the formation of the corresponding free purine bases and pentose-1-phosphate.</text>
</comment>
<feature type="domain" description="Nucleoside phosphorylase" evidence="6">
    <location>
        <begin position="16"/>
        <end position="222"/>
    </location>
</feature>
<name>A0A8A7KHC8_9FIRM</name>
<evidence type="ECO:0000256" key="1">
    <source>
        <dbReference type="ARBA" id="ARBA00010456"/>
    </source>
</evidence>
<dbReference type="InterPro" id="IPR004402">
    <property type="entry name" value="DeoD-type"/>
</dbReference>
<keyword evidence="8" id="KW-1185">Reference proteome</keyword>
<reference evidence="7" key="1">
    <citation type="submission" date="2019-12" db="EMBL/GenBank/DDBJ databases">
        <authorList>
            <person name="zhang j."/>
            <person name="sun C.M."/>
        </authorList>
    </citation>
    <scope>NUCLEOTIDE SEQUENCE</scope>
    <source>
        <strain evidence="7">NS-1</strain>
    </source>
</reference>
<feature type="site" description="Important for catalytic activity" evidence="5">
    <location>
        <position position="217"/>
    </location>
</feature>
<feature type="binding site" description="in other chain" evidence="5">
    <location>
        <begin position="179"/>
        <end position="181"/>
    </location>
    <ligand>
        <name>a purine D-ribonucleoside</name>
        <dbReference type="ChEBI" id="CHEBI:142355"/>
        <note>ligand shared between dimeric partners</note>
    </ligand>
</feature>